<reference evidence="2 3" key="1">
    <citation type="submission" date="2021-06" db="EMBL/GenBank/DDBJ databases">
        <title>Genome sequence of Babesia caballi.</title>
        <authorList>
            <person name="Yamagishi J."/>
            <person name="Kidaka T."/>
            <person name="Ochi A."/>
        </authorList>
    </citation>
    <scope>NUCLEOTIDE SEQUENCE [LARGE SCALE GENOMIC DNA]</scope>
    <source>
        <strain evidence="2">USDA-D6B2</strain>
    </source>
</reference>
<dbReference type="GeneID" id="94194638"/>
<evidence type="ECO:0000256" key="1">
    <source>
        <dbReference type="SAM" id="MobiDB-lite"/>
    </source>
</evidence>
<dbReference type="EMBL" id="BPLF01000002">
    <property type="protein sequence ID" value="GIX63157.1"/>
    <property type="molecule type" value="Genomic_DNA"/>
</dbReference>
<feature type="region of interest" description="Disordered" evidence="1">
    <location>
        <begin position="49"/>
        <end position="68"/>
    </location>
</feature>
<feature type="compositionally biased region" description="Basic and acidic residues" evidence="1">
    <location>
        <begin position="547"/>
        <end position="560"/>
    </location>
</feature>
<evidence type="ECO:0000313" key="3">
    <source>
        <dbReference type="Proteomes" id="UP001497744"/>
    </source>
</evidence>
<feature type="region of interest" description="Disordered" evidence="1">
    <location>
        <begin position="547"/>
        <end position="566"/>
    </location>
</feature>
<dbReference type="RefSeq" id="XP_067715226.1">
    <property type="nucleotide sequence ID" value="XM_067859125.1"/>
</dbReference>
<evidence type="ECO:0000313" key="2">
    <source>
        <dbReference type="EMBL" id="GIX63157.1"/>
    </source>
</evidence>
<gene>
    <name evidence="2" type="ORF">BcabD6B2_25920</name>
</gene>
<sequence length="1270" mass="147045">MIQRRQLAYAHRQVARGKPPAVQYELVQTPAQRLRVHRTAHEPVHGRHLEQPVPHELAQPRRPERRNEVGDNFRHQRAGHAQHLQQRVLHLLHDRDHVQPLGVFVGRFQDLVDQRLHALGLVSRVLQHVVHRPEQREEGVVPREAREQQQRRRVRSVHVLVVEQRDRRRAHAALGAQVRKVRHIQALLPDGRDPLPDGRRNVPRDQLQRRLLDQRAHQPQVVLGEEPAHLLQVVGQRRVSLGRLHGQHRQNLHVQSQHHHVAQLLPRRRHDQAGCQPGRHGDGAHLQHLRVDVHEVVLARRKVRYDQAPRRRHARHHGLLDELRGLHVARFNRIQYHLHPRPLGVEARHLGVQHDFPLQQRAQLLRHRRHLELQRRRGRARLDAVGRTRRPYAAAELRAAIQVRNRHLLHQHVDRPRPRHEVEVPEKQGQVELQRRLQPVRHADVRQQVEQRARPGVWQLEYLGALGVHQQLADGWDDYHQQPVLVRVQNQALDVQVLGEQRLVAPQGDGPQPPAADAQEFAIDGVAPARAHVLEEDVEAVRRELHHGVHHPRAAERPQEDDAVPEVRVPPDQHVPVDDEQQPVDVPLGYELLHVRDEALVAERHLHDGHDLECVGRCLEVDFERRQQVVEGHGVEVHRYLLLVPQGANRQLLVLHVRREVHDREDHARAVRRAARRVLVHLVVVRRRGALLQYHEPRGGAPVGVDDVLEALGVLQHDRPPRRAGAYFEYVRVNVVERGPHLRYKLRVELAEALVVDDHPREHRVEEHVSHGAEGLDCELDQEYLVAPQRLYDHAENDVDGVALRRRQVQRQQAARELGQHGEPRRHAHPLLVEGRHRVQAKVRRHRQVKNHDHPVDVLVQQHVEYRLRPQRLNVGVEQRRRIEDALVQFARQYHVDHVRRRRLNVLVEHQVAVNILVRASRARQLVPEVHRRHQRRAVRHRLGHAAQLARIGVRPRLQRPVERHHQHVVVVERRVLRVVRLEQVQQLVARADGVVEDAEYFGHHVAAGHEDLLRHLALRRQVTHLLDLPAQIVHEAPRKHALGGFVSAVAVAHVLGARAHDRVHAVYQHGHESPVEGLATVAHHLQHALAEVDPRALEHVHELPLEQVDHEGSHLQVVMDVAHHLQNRQNEVLPRERLGHVAHEVEETTARLPIYRLPAQVAYFLYQVLAGDELLQAEFVAEPEERVDGGQAVLDDALPVPQQVVVLYPDVGERVYNRLRNQMLVGIVAPLLHELLYQRLELGHLLLVVQQCKQHTEHARVHHPHDRSQ</sequence>
<comment type="caution">
    <text evidence="2">The sequence shown here is derived from an EMBL/GenBank/DDBJ whole genome shotgun (WGS) entry which is preliminary data.</text>
</comment>
<dbReference type="AlphaFoldDB" id="A0AAV4LSB7"/>
<organism evidence="2 3">
    <name type="scientific">Babesia caballi</name>
    <dbReference type="NCBI Taxonomy" id="5871"/>
    <lineage>
        <taxon>Eukaryota</taxon>
        <taxon>Sar</taxon>
        <taxon>Alveolata</taxon>
        <taxon>Apicomplexa</taxon>
        <taxon>Aconoidasida</taxon>
        <taxon>Piroplasmida</taxon>
        <taxon>Babesiidae</taxon>
        <taxon>Babesia</taxon>
    </lineage>
</organism>
<proteinExistence type="predicted"/>
<protein>
    <submittedName>
        <fullName evidence="2">Uncharacterized protein</fullName>
    </submittedName>
</protein>
<feature type="compositionally biased region" description="Basic and acidic residues" evidence="1">
    <location>
        <begin position="58"/>
        <end position="68"/>
    </location>
</feature>
<name>A0AAV4LSB7_BABCB</name>
<accession>A0AAV4LSB7</accession>
<dbReference type="Proteomes" id="UP001497744">
    <property type="component" value="Unassembled WGS sequence"/>
</dbReference>
<keyword evidence="3" id="KW-1185">Reference proteome</keyword>